<dbReference type="InterPro" id="IPR012338">
    <property type="entry name" value="Beta-lactam/transpept-like"/>
</dbReference>
<dbReference type="InterPro" id="IPR050491">
    <property type="entry name" value="AmpC-like"/>
</dbReference>
<keyword evidence="1" id="KW-0472">Membrane</keyword>
<dbReference type="Gene3D" id="3.40.710.10">
    <property type="entry name" value="DD-peptidase/beta-lactamase superfamily"/>
    <property type="match status" value="1"/>
</dbReference>
<keyword evidence="1" id="KW-1133">Transmembrane helix</keyword>
<dbReference type="PANTHER" id="PTHR46825">
    <property type="entry name" value="D-ALANYL-D-ALANINE-CARBOXYPEPTIDASE/ENDOPEPTIDASE AMPH"/>
    <property type="match status" value="1"/>
</dbReference>
<feature type="domain" description="Beta-lactamase-related" evidence="2">
    <location>
        <begin position="40"/>
        <end position="360"/>
    </location>
</feature>
<feature type="transmembrane region" description="Helical" evidence="1">
    <location>
        <begin position="477"/>
        <end position="502"/>
    </location>
</feature>
<dbReference type="EMBL" id="JAEOAH010000009">
    <property type="protein sequence ID" value="MBK3495098.1"/>
    <property type="molecule type" value="Genomic_DNA"/>
</dbReference>
<dbReference type="SUPFAM" id="SSF56601">
    <property type="entry name" value="beta-lactamase/transpeptidase-like"/>
    <property type="match status" value="1"/>
</dbReference>
<organism evidence="3 4">
    <name type="scientific">Viridibacillus soli</name>
    <dbReference type="NCBI Taxonomy" id="2798301"/>
    <lineage>
        <taxon>Bacteria</taxon>
        <taxon>Bacillati</taxon>
        <taxon>Bacillota</taxon>
        <taxon>Bacilli</taxon>
        <taxon>Bacillales</taxon>
        <taxon>Caryophanaceae</taxon>
        <taxon>Viridibacillus</taxon>
    </lineage>
</organism>
<dbReference type="PANTHER" id="PTHR46825:SF9">
    <property type="entry name" value="BETA-LACTAMASE-RELATED DOMAIN-CONTAINING PROTEIN"/>
    <property type="match status" value="1"/>
</dbReference>
<keyword evidence="1" id="KW-0812">Transmembrane</keyword>
<protein>
    <submittedName>
        <fullName evidence="3">Beta-lactamase family protein</fullName>
    </submittedName>
</protein>
<name>A0ABS1H6Q3_9BACL</name>
<keyword evidence="4" id="KW-1185">Reference proteome</keyword>
<evidence type="ECO:0000256" key="1">
    <source>
        <dbReference type="SAM" id="Phobius"/>
    </source>
</evidence>
<evidence type="ECO:0000259" key="2">
    <source>
        <dbReference type="Pfam" id="PF00144"/>
    </source>
</evidence>
<feature type="transmembrane region" description="Helical" evidence="1">
    <location>
        <begin position="555"/>
        <end position="577"/>
    </location>
</feature>
<evidence type="ECO:0000313" key="3">
    <source>
        <dbReference type="EMBL" id="MBK3495098.1"/>
    </source>
</evidence>
<dbReference type="Proteomes" id="UP000618943">
    <property type="component" value="Unassembled WGS sequence"/>
</dbReference>
<feature type="transmembrane region" description="Helical" evidence="1">
    <location>
        <begin position="523"/>
        <end position="543"/>
    </location>
</feature>
<accession>A0ABS1H6Q3</accession>
<comment type="caution">
    <text evidence="3">The sequence shown here is derived from an EMBL/GenBank/DDBJ whole genome shotgun (WGS) entry which is preliminary data.</text>
</comment>
<reference evidence="3 4" key="1">
    <citation type="submission" date="2020-12" db="EMBL/GenBank/DDBJ databases">
        <title>YIM B01967 draft genome.</title>
        <authorList>
            <person name="Yan X."/>
        </authorList>
    </citation>
    <scope>NUCLEOTIDE SEQUENCE [LARGE SCALE GENOMIC DNA]</scope>
    <source>
        <strain evidence="3 4">YIM B01967</strain>
    </source>
</reference>
<sequence length="610" mass="68087">MLIIAVCIFPISILAAENKEATPSGIAVSELNQRVDEYVAKYIGTTTAGASVVIVKDGQLLVNNAYGYADLEKQKEVTTGTVFEWGSATKLLVWSSVMQLVEQGKLDLDKDIREYLPKGFFTKLQYNQPITMLNLMHHDAGWEEKYTDLFSVSAEAVKPLDEMLHISEPKQVKEPGEIVAYSNYGVALAGYIVEKIANQPFYDYVNENIFSVLDMKDTAIHPSQKDNKEVAEKREFVHGYLGNNKGKFSRSKNERIYISLYPAGSAIGTAEDAAKFINALMPLEGENSPLFQSNRTLNDMLTTSDFYDNGLPRNAHGFWQGMYAVDVLEHGGNTDSFSSNMTFSKKENLGVIVMTNQTSESGLSYGLPVLVYGDYSAADGEVTLPDAHELEGTYSMARRVYGGFTKLMGAMMTGQVKAVDSNTITGLGMTFKQITPYMYQSTNDYNIYLHFTMNSGQVEKVSMMTSDFLPLANSMKLFMIFSCIAVVFCVLYIIVSIIMIVINCIRNRKKAVLFTPMMKYNMALNLAGVAVLMNVALLAYRTLNYASYASLRIHFWINYTYIALIAVCVIIIFKLWGKTTSTKMQKVSYILSCVTALLLTVLIIGWELYK</sequence>
<proteinExistence type="predicted"/>
<feature type="transmembrane region" description="Helical" evidence="1">
    <location>
        <begin position="589"/>
        <end position="609"/>
    </location>
</feature>
<evidence type="ECO:0000313" key="4">
    <source>
        <dbReference type="Proteomes" id="UP000618943"/>
    </source>
</evidence>
<dbReference type="Pfam" id="PF00144">
    <property type="entry name" value="Beta-lactamase"/>
    <property type="match status" value="1"/>
</dbReference>
<dbReference type="InterPro" id="IPR001466">
    <property type="entry name" value="Beta-lactam-related"/>
</dbReference>
<gene>
    <name evidence="3" type="ORF">JFL43_09560</name>
</gene>